<organism evidence="1 2">
    <name type="scientific">Penicillium desertorum</name>
    <dbReference type="NCBI Taxonomy" id="1303715"/>
    <lineage>
        <taxon>Eukaryota</taxon>
        <taxon>Fungi</taxon>
        <taxon>Dikarya</taxon>
        <taxon>Ascomycota</taxon>
        <taxon>Pezizomycotina</taxon>
        <taxon>Eurotiomycetes</taxon>
        <taxon>Eurotiomycetidae</taxon>
        <taxon>Eurotiales</taxon>
        <taxon>Aspergillaceae</taxon>
        <taxon>Penicillium</taxon>
    </lineage>
</organism>
<dbReference type="EMBL" id="JAPWDO010000007">
    <property type="protein sequence ID" value="KAJ5462396.1"/>
    <property type="molecule type" value="Genomic_DNA"/>
</dbReference>
<evidence type="ECO:0000313" key="1">
    <source>
        <dbReference type="EMBL" id="KAJ5462396.1"/>
    </source>
</evidence>
<gene>
    <name evidence="1" type="ORF">N7530_010601</name>
</gene>
<proteinExistence type="predicted"/>
<dbReference type="Proteomes" id="UP001147760">
    <property type="component" value="Unassembled WGS sequence"/>
</dbReference>
<sequence length="59" mass="6615">MAYLVKTISDPIRESIAQYNNDDDLSYTLTDTPDPLPPTVPLNNLKFKLVYNARDSSAV</sequence>
<keyword evidence="2" id="KW-1185">Reference proteome</keyword>
<dbReference type="AlphaFoldDB" id="A0A9X0BHQ1"/>
<reference evidence="1" key="2">
    <citation type="journal article" date="2023" name="IMA Fungus">
        <title>Comparative genomic study of the Penicillium genus elucidates a diverse pangenome and 15 lateral gene transfer events.</title>
        <authorList>
            <person name="Petersen C."/>
            <person name="Sorensen T."/>
            <person name="Nielsen M.R."/>
            <person name="Sondergaard T.E."/>
            <person name="Sorensen J.L."/>
            <person name="Fitzpatrick D.A."/>
            <person name="Frisvad J.C."/>
            <person name="Nielsen K.L."/>
        </authorList>
    </citation>
    <scope>NUCLEOTIDE SEQUENCE</scope>
    <source>
        <strain evidence="1">IBT 17660</strain>
    </source>
</reference>
<reference evidence="1" key="1">
    <citation type="submission" date="2022-12" db="EMBL/GenBank/DDBJ databases">
        <authorList>
            <person name="Petersen C."/>
        </authorList>
    </citation>
    <scope>NUCLEOTIDE SEQUENCE</scope>
    <source>
        <strain evidence="1">IBT 17660</strain>
    </source>
</reference>
<protein>
    <submittedName>
        <fullName evidence="1">Uncharacterized protein</fullName>
    </submittedName>
</protein>
<evidence type="ECO:0000313" key="2">
    <source>
        <dbReference type="Proteomes" id="UP001147760"/>
    </source>
</evidence>
<accession>A0A9X0BHQ1</accession>
<comment type="caution">
    <text evidence="1">The sequence shown here is derived from an EMBL/GenBank/DDBJ whole genome shotgun (WGS) entry which is preliminary data.</text>
</comment>
<name>A0A9X0BHQ1_9EURO</name>